<evidence type="ECO:0000256" key="1">
    <source>
        <dbReference type="SAM" id="MobiDB-lite"/>
    </source>
</evidence>
<proteinExistence type="predicted"/>
<dbReference type="EMBL" id="CAXLJM020000075">
    <property type="protein sequence ID" value="CAL8128989.1"/>
    <property type="molecule type" value="Genomic_DNA"/>
</dbReference>
<keyword evidence="2" id="KW-0472">Membrane</keyword>
<name>A0ABP1RJ22_9HEXA</name>
<accession>A0ABP1RJ22</accession>
<feature type="transmembrane region" description="Helical" evidence="2">
    <location>
        <begin position="1437"/>
        <end position="1456"/>
    </location>
</feature>
<feature type="transmembrane region" description="Helical" evidence="2">
    <location>
        <begin position="1468"/>
        <end position="1492"/>
    </location>
</feature>
<keyword evidence="2" id="KW-0812">Transmembrane</keyword>
<dbReference type="Proteomes" id="UP001642540">
    <property type="component" value="Unassembled WGS sequence"/>
</dbReference>
<comment type="caution">
    <text evidence="3">The sequence shown here is derived from an EMBL/GenBank/DDBJ whole genome shotgun (WGS) entry which is preliminary data.</text>
</comment>
<evidence type="ECO:0000256" key="2">
    <source>
        <dbReference type="SAM" id="Phobius"/>
    </source>
</evidence>
<evidence type="ECO:0000313" key="3">
    <source>
        <dbReference type="EMBL" id="CAL8128989.1"/>
    </source>
</evidence>
<protein>
    <submittedName>
        <fullName evidence="3">Uncharacterized protein</fullName>
    </submittedName>
</protein>
<keyword evidence="2" id="KW-1133">Transmembrane helix</keyword>
<sequence>MRFGNVEQVRGRKGEGDVVTVDCDTKQVVLEGGNKEQFDHIHVPNRCEKYNMTVIAYNFTIINSKASGGDLMIWIDNPWNSLNIYVDIHPKNVLKVSILFISTSMTQATFQSPEVSGPNITLTLRKEEVPNMKLNYLHFLAIAAILLNYLSVYETKSVCQNSHYGFLFRIKRSGPPSFDLSKLEKPTTSLDTSVVKVPITNKSNAAKLARIAKKAEAAAQKAQIPEDLMLDKTEKFKEKHLFQHDISEGNADSFTELTSDPYFAKKYLVERNRNLINGEVLPQWDDKNVKRWFKDAGKTKITIVDAPLETLQQDIEPAFQEWKKTLPKDANNNIIFPAKASDFENLKTTGEYDMTEISYETFDEGDGKLGVYVNFKKLHGKLELGTNDLGQITHFEKPLVSELATGFDIKGEVSGGVDIGVVQEKNHFVKFTSAELDQNRQLTNDFWTKLKATNNKKKLNSVLNPNGEGYKEFVSENDIELERSVLNPPKREEILTNIEDADDGVNTGGDPSDGVGKRRGTSGIRERSPICTPGERRRKRRRRAAYAAGLSPCAIFLKPNGDVETILAEEFVDEYTKADAKMKKELTDSAKDNMDKLDLDDDIDGDHDDYGGAYKKVAKLVQLEDMKSHVDGVEAVTSFQSDDYDYSQNQPTKGRIRQSIGDVVDTVSGKLSGIKSKVKMSMTKTGHALREGITEFGESIKSSVGTMKAVVSTAFMAKTIIKGILKGDALSLSIVGTQIGFQTAVWAGQKFFSAASKVSKASKFLSKWAGPVGAMIDIGFNMYSIGKSIERLNKATNKWDRNDAIIDIVSTSVDMYVNYAVFVISTAFPPIAPLMDLINIIVDILNKIITGIFKAWNEVDRIDSEIGLLDFEKDEVFNSRIMDWFGQRKKDYLEYLVEEKKANDMAVEHNKKSLENNSFLLGIVFPSRTLAYEGGCRLTKEHCAFDLFGCWVWEELVEVGRGCDHHRQCGPRLCMTKYEYIESSEAGYDLYTCKCDKEAETSFGYARQNSVVDFTTKRNLYWERAVPKEVDGAEFKCKPGALNFADYKLHKMTSRWDYWCKDAIAILQPQNKRKEGQVMLFDLQEGHDKVFAGSDNTPNLFRMGNEGLKEFYGSNGRNEFLFDGNCSSSLKGNLTGGASDTDAITIMSSCAEGQYVHVNFTSGVLVSQDTMLNMRFGNVEQVRGRKGEGDVVTVDCDTKQVVLEGGNKNQFDHIHVPNRCEKYNMTVIAYNFTIINSKASGGDLMIWIDNPWNSLNIYVDIHPKNVLKVSILFISTSMTETTFQAPEVSGPNITLTLRKEEGESEYNEPNKDSFLCKVVIAMLTSMIPSPLLSQPTFIFFDLDPFYFVLEDILEDPVNRPIHVILSCWLIRTFLLIGFLEILRTLASLYVVGMVGALSLKQCLTLVQSNKMSLENSLRNYGILSTTLRIGIKPLEKIISCVISVVFWVLVVLSWLVMRSKRSTPLVLYLVTLGVTLGAIANGFAFLSMASIVNKFWSDGIRKRVFQAWRKYVKKGIGKEKRKFTKILLLQARSAKPVLIAYQPFMVIDKEMLLSLSNCMILRLCDALIMFPG</sequence>
<evidence type="ECO:0000313" key="4">
    <source>
        <dbReference type="Proteomes" id="UP001642540"/>
    </source>
</evidence>
<feature type="region of interest" description="Disordered" evidence="1">
    <location>
        <begin position="501"/>
        <end position="543"/>
    </location>
</feature>
<gene>
    <name evidence="3" type="ORF">ODALV1_LOCUS22748</name>
</gene>
<organism evidence="3 4">
    <name type="scientific">Orchesella dallaii</name>
    <dbReference type="NCBI Taxonomy" id="48710"/>
    <lineage>
        <taxon>Eukaryota</taxon>
        <taxon>Metazoa</taxon>
        <taxon>Ecdysozoa</taxon>
        <taxon>Arthropoda</taxon>
        <taxon>Hexapoda</taxon>
        <taxon>Collembola</taxon>
        <taxon>Entomobryomorpha</taxon>
        <taxon>Entomobryoidea</taxon>
        <taxon>Orchesellidae</taxon>
        <taxon>Orchesellinae</taxon>
        <taxon>Orchesella</taxon>
    </lineage>
</organism>
<keyword evidence="4" id="KW-1185">Reference proteome</keyword>
<reference evidence="3 4" key="1">
    <citation type="submission" date="2024-08" db="EMBL/GenBank/DDBJ databases">
        <authorList>
            <person name="Cucini C."/>
            <person name="Frati F."/>
        </authorList>
    </citation>
    <scope>NUCLEOTIDE SEQUENCE [LARGE SCALE GENOMIC DNA]</scope>
</reference>